<dbReference type="STRING" id="526218.Sterm_2208"/>
<dbReference type="KEGG" id="str:Sterm_2208"/>
<keyword evidence="2" id="KW-1185">Reference proteome</keyword>
<protein>
    <submittedName>
        <fullName evidence="1">Uncharacterized protein</fullName>
    </submittedName>
</protein>
<dbReference type="Proteomes" id="UP000000845">
    <property type="component" value="Chromosome"/>
</dbReference>
<accession>D1AKE6</accession>
<sequence>MQEKIRYTKTGKKVGVFEFEGRLHEKILLTKEQYAEHIQKKHPEITLEIIENTLKNPDIVTKKSRSKKEHFYQKKIDNINFFVVVSFYKNIKKIRFILTAYSVNNNEYLKDKNIYYVYKRKLD</sequence>
<dbReference type="EMBL" id="CP001739">
    <property type="protein sequence ID" value="ACZ09062.1"/>
    <property type="molecule type" value="Genomic_DNA"/>
</dbReference>
<reference evidence="1 2" key="2">
    <citation type="journal article" date="2010" name="Stand. Genomic Sci.">
        <title>Complete genome sequence of Sebaldella termitidis type strain (NCTC 11300).</title>
        <authorList>
            <person name="Harmon-Smith M."/>
            <person name="Celia L."/>
            <person name="Chertkov O."/>
            <person name="Lapidus A."/>
            <person name="Copeland A."/>
            <person name="Glavina Del Rio T."/>
            <person name="Nolan M."/>
            <person name="Lucas S."/>
            <person name="Tice H."/>
            <person name="Cheng J.F."/>
            <person name="Han C."/>
            <person name="Detter J.C."/>
            <person name="Bruce D."/>
            <person name="Goodwin L."/>
            <person name="Pitluck S."/>
            <person name="Pati A."/>
            <person name="Liolios K."/>
            <person name="Ivanova N."/>
            <person name="Mavromatis K."/>
            <person name="Mikhailova N."/>
            <person name="Chen A."/>
            <person name="Palaniappan K."/>
            <person name="Land M."/>
            <person name="Hauser L."/>
            <person name="Chang Y.J."/>
            <person name="Jeffries C.D."/>
            <person name="Brettin T."/>
            <person name="Goker M."/>
            <person name="Beck B."/>
            <person name="Bristow J."/>
            <person name="Eisen J.A."/>
            <person name="Markowitz V."/>
            <person name="Hugenholtz P."/>
            <person name="Kyrpides N.C."/>
            <person name="Klenk H.P."/>
            <person name="Chen F."/>
        </authorList>
    </citation>
    <scope>NUCLEOTIDE SEQUENCE [LARGE SCALE GENOMIC DNA]</scope>
    <source>
        <strain evidence="2">ATCC 33386 / NCTC 11300</strain>
    </source>
</reference>
<evidence type="ECO:0000313" key="2">
    <source>
        <dbReference type="Proteomes" id="UP000000845"/>
    </source>
</evidence>
<dbReference type="HOGENOM" id="CLU_2035198_0_0_0"/>
<name>D1AKE6_SEBTE</name>
<reference evidence="2" key="1">
    <citation type="submission" date="2009-09" db="EMBL/GenBank/DDBJ databases">
        <title>The complete chromosome of Sebaldella termitidis ATCC 33386.</title>
        <authorList>
            <consortium name="US DOE Joint Genome Institute (JGI-PGF)"/>
            <person name="Lucas S."/>
            <person name="Copeland A."/>
            <person name="Lapidus A."/>
            <person name="Glavina del Rio T."/>
            <person name="Dalin E."/>
            <person name="Tice H."/>
            <person name="Bruce D."/>
            <person name="Goodwin L."/>
            <person name="Pitluck S."/>
            <person name="Kyrpides N."/>
            <person name="Mavromatis K."/>
            <person name="Ivanova N."/>
            <person name="Mikhailova N."/>
            <person name="Sims D."/>
            <person name="Meincke L."/>
            <person name="Brettin T."/>
            <person name="Detter J.C."/>
            <person name="Han C."/>
            <person name="Larimer F."/>
            <person name="Land M."/>
            <person name="Hauser L."/>
            <person name="Markowitz V."/>
            <person name="Cheng J.F."/>
            <person name="Hugenholtz P."/>
            <person name="Woyke T."/>
            <person name="Wu D."/>
            <person name="Eisen J.A."/>
        </authorList>
    </citation>
    <scope>NUCLEOTIDE SEQUENCE [LARGE SCALE GENOMIC DNA]</scope>
    <source>
        <strain evidence="2">ATCC 33386 / NCTC 11300</strain>
    </source>
</reference>
<organism evidence="1 2">
    <name type="scientific">Sebaldella termitidis (strain ATCC 33386 / NCTC 11300)</name>
    <dbReference type="NCBI Taxonomy" id="526218"/>
    <lineage>
        <taxon>Bacteria</taxon>
        <taxon>Fusobacteriati</taxon>
        <taxon>Fusobacteriota</taxon>
        <taxon>Fusobacteriia</taxon>
        <taxon>Fusobacteriales</taxon>
        <taxon>Leptotrichiaceae</taxon>
        <taxon>Sebaldella</taxon>
    </lineage>
</organism>
<dbReference type="RefSeq" id="WP_012861656.1">
    <property type="nucleotide sequence ID" value="NC_013517.1"/>
</dbReference>
<dbReference type="eggNOG" id="ENOG5033YWP">
    <property type="taxonomic scope" value="Bacteria"/>
</dbReference>
<proteinExistence type="predicted"/>
<evidence type="ECO:0000313" key="1">
    <source>
        <dbReference type="EMBL" id="ACZ09062.1"/>
    </source>
</evidence>
<dbReference type="AlphaFoldDB" id="D1AKE6"/>
<gene>
    <name evidence="1" type="ordered locus">Sterm_2208</name>
</gene>